<gene>
    <name evidence="2" type="ORF">LLUC11_0627</name>
</gene>
<dbReference type="PROSITE" id="PS50883">
    <property type="entry name" value="EAL"/>
    <property type="match status" value="1"/>
</dbReference>
<dbReference type="InterPro" id="IPR050706">
    <property type="entry name" value="Cyclic-di-GMP_PDE-like"/>
</dbReference>
<dbReference type="Proteomes" id="UP000192067">
    <property type="component" value="Chromosome"/>
</dbReference>
<dbReference type="InterPro" id="IPR001633">
    <property type="entry name" value="EAL_dom"/>
</dbReference>
<accession>A0AAC9W7S9</accession>
<dbReference type="Gene3D" id="3.20.20.450">
    <property type="entry name" value="EAL domain"/>
    <property type="match status" value="1"/>
</dbReference>
<dbReference type="EMBL" id="CP015904">
    <property type="protein sequence ID" value="ARE12962.1"/>
    <property type="molecule type" value="Genomic_DNA"/>
</dbReference>
<proteinExistence type="predicted"/>
<dbReference type="RefSeq" id="WP_081199360.1">
    <property type="nucleotide sequence ID" value="NZ_CP015903.2"/>
</dbReference>
<dbReference type="PANTHER" id="PTHR33121">
    <property type="entry name" value="CYCLIC DI-GMP PHOSPHODIESTERASE PDEF"/>
    <property type="match status" value="1"/>
</dbReference>
<dbReference type="SMR" id="A0AAC9W7S9"/>
<organism evidence="2 3">
    <name type="scientific">Lactococcus lactis subsp. lactis</name>
    <name type="common">Streptococcus lactis</name>
    <dbReference type="NCBI Taxonomy" id="1360"/>
    <lineage>
        <taxon>Bacteria</taxon>
        <taxon>Bacillati</taxon>
        <taxon>Bacillota</taxon>
        <taxon>Bacilli</taxon>
        <taxon>Lactobacillales</taxon>
        <taxon>Streptococcaceae</taxon>
        <taxon>Lactococcus</taxon>
    </lineage>
</organism>
<reference evidence="2 3" key="1">
    <citation type="journal article" date="2017" name="BMC Genomics">
        <title>Comparative and functional genomics of the Lactococcus lactis taxon; insights into evolution and niche adaptation.</title>
        <authorList>
            <person name="Kelleher P."/>
            <person name="Bottacini F."/>
            <person name="Mahony J."/>
            <person name="Kilcawley K.N."/>
            <person name="van Sinderen D."/>
        </authorList>
    </citation>
    <scope>NUCLEOTIDE SEQUENCE [LARGE SCALE GENOMIC DNA]</scope>
    <source>
        <strain evidence="2 3">UC11</strain>
    </source>
</reference>
<dbReference type="PANTHER" id="PTHR33121:SF71">
    <property type="entry name" value="OXYGEN SENSOR PROTEIN DOSP"/>
    <property type="match status" value="1"/>
</dbReference>
<dbReference type="InterPro" id="IPR035919">
    <property type="entry name" value="EAL_sf"/>
</dbReference>
<evidence type="ECO:0000259" key="1">
    <source>
        <dbReference type="PROSITE" id="PS50883"/>
    </source>
</evidence>
<dbReference type="GO" id="GO:0071111">
    <property type="term" value="F:cyclic-guanylate-specific phosphodiesterase activity"/>
    <property type="evidence" value="ECO:0007669"/>
    <property type="project" value="InterPro"/>
</dbReference>
<dbReference type="AlphaFoldDB" id="A0AAC9W7S9"/>
<dbReference type="SUPFAM" id="SSF141868">
    <property type="entry name" value="EAL domain-like"/>
    <property type="match status" value="1"/>
</dbReference>
<name>A0AAC9W7S9_LACLL</name>
<evidence type="ECO:0000313" key="3">
    <source>
        <dbReference type="Proteomes" id="UP000192067"/>
    </source>
</evidence>
<dbReference type="SMART" id="SM00052">
    <property type="entry name" value="EAL"/>
    <property type="match status" value="1"/>
</dbReference>
<protein>
    <submittedName>
        <fullName evidence="2">Cyclic-di-GMP-specific phosphodiesterase</fullName>
    </submittedName>
</protein>
<evidence type="ECO:0000313" key="2">
    <source>
        <dbReference type="EMBL" id="ARE12962.1"/>
    </source>
</evidence>
<dbReference type="Pfam" id="PF00563">
    <property type="entry name" value="EAL"/>
    <property type="match status" value="1"/>
</dbReference>
<feature type="domain" description="EAL" evidence="1">
    <location>
        <begin position="1"/>
        <end position="236"/>
    </location>
</feature>
<sequence length="236" mass="28239">MQDYNDLFYLIYQPIVNIKNNGTLEILEYEVLLRSQDKRRFPNKEFNEILFSPEKHQMFMKWYFEKLNDILVRNKNINLAINIHPLQWKEPIIFDFFYKLKEFSNRIKIELTEHRNFLEFDLDMVFKSRYAELVMLGYNFVIDDVGNGTNDIDFVIKHIEQVSSIKFSILSFRDIKKETLILFIEAWFHLAKEFDKEFVVEGIECKIFSSCLLNMGIRLQQGFLFGEGKSHVASSK</sequence>